<accession>A0A2K9Z9M4</accession>
<protein>
    <submittedName>
        <fullName evidence="1">Uncharacterized protein</fullName>
    </submittedName>
</protein>
<dbReference type="EMBL" id="CP025012">
    <property type="protein sequence ID" value="AUW44932.1"/>
    <property type="molecule type" value="Genomic_DNA"/>
</dbReference>
<name>A0A2K9Z9M4_RHILE</name>
<dbReference type="AlphaFoldDB" id="A0A2K9Z9M4"/>
<reference evidence="1 2" key="1">
    <citation type="submission" date="2017-11" db="EMBL/GenBank/DDBJ databases">
        <title>Complete genome of Rhizobium leguminosarum Norway, an ineffective micro-symbiont.</title>
        <authorList>
            <person name="Hoffrichter A."/>
            <person name="Liang J."/>
            <person name="Brachmann A."/>
            <person name="Marin M."/>
        </authorList>
    </citation>
    <scope>NUCLEOTIDE SEQUENCE [LARGE SCALE GENOMIC DNA]</scope>
    <source>
        <strain evidence="1 2">Norway</strain>
    </source>
</reference>
<sequence>MPGFFIGTFSRLPRLSYVIADCSSGNGLNERTAVPSMFNEERIMPFLYCPSGKVKKQVRPSRLTGT</sequence>
<evidence type="ECO:0000313" key="2">
    <source>
        <dbReference type="Proteomes" id="UP000238523"/>
    </source>
</evidence>
<proteinExistence type="predicted"/>
<dbReference type="Proteomes" id="UP000238523">
    <property type="component" value="Chromosome"/>
</dbReference>
<evidence type="ECO:0000313" key="1">
    <source>
        <dbReference type="EMBL" id="AUW44932.1"/>
    </source>
</evidence>
<gene>
    <name evidence="1" type="ORF">CUJ84_Chr004628</name>
</gene>
<organism evidence="1 2">
    <name type="scientific">Rhizobium leguminosarum</name>
    <dbReference type="NCBI Taxonomy" id="384"/>
    <lineage>
        <taxon>Bacteria</taxon>
        <taxon>Pseudomonadati</taxon>
        <taxon>Pseudomonadota</taxon>
        <taxon>Alphaproteobacteria</taxon>
        <taxon>Hyphomicrobiales</taxon>
        <taxon>Rhizobiaceae</taxon>
        <taxon>Rhizobium/Agrobacterium group</taxon>
        <taxon>Rhizobium</taxon>
    </lineage>
</organism>